<organism evidence="3 4">
    <name type="scientific">Diploscapter pachys</name>
    <dbReference type="NCBI Taxonomy" id="2018661"/>
    <lineage>
        <taxon>Eukaryota</taxon>
        <taxon>Metazoa</taxon>
        <taxon>Ecdysozoa</taxon>
        <taxon>Nematoda</taxon>
        <taxon>Chromadorea</taxon>
        <taxon>Rhabditida</taxon>
        <taxon>Rhabditina</taxon>
        <taxon>Rhabditomorpha</taxon>
        <taxon>Rhabditoidea</taxon>
        <taxon>Rhabditidae</taxon>
        <taxon>Diploscapter</taxon>
    </lineage>
</organism>
<dbReference type="InterPro" id="IPR016187">
    <property type="entry name" value="CTDL_fold"/>
</dbReference>
<dbReference type="EMBL" id="LIAE01007076">
    <property type="protein sequence ID" value="PAV82160.1"/>
    <property type="molecule type" value="Genomic_DNA"/>
</dbReference>
<dbReference type="STRING" id="2018661.A0A2A2L7L1"/>
<accession>A0A2A2L7L1</accession>
<feature type="region of interest" description="Disordered" evidence="1">
    <location>
        <begin position="23"/>
        <end position="89"/>
    </location>
</feature>
<feature type="signal peptide" evidence="2">
    <location>
        <begin position="1"/>
        <end position="18"/>
    </location>
</feature>
<proteinExistence type="predicted"/>
<feature type="compositionally biased region" description="Low complexity" evidence="1">
    <location>
        <begin position="29"/>
        <end position="89"/>
    </location>
</feature>
<keyword evidence="2" id="KW-0732">Signal</keyword>
<protein>
    <recommendedName>
        <fullName evidence="5">C-type lectin domain-containing protein</fullName>
    </recommendedName>
</protein>
<dbReference type="SUPFAM" id="SSF56436">
    <property type="entry name" value="C-type lectin-like"/>
    <property type="match status" value="1"/>
</dbReference>
<evidence type="ECO:0000256" key="1">
    <source>
        <dbReference type="SAM" id="MobiDB-lite"/>
    </source>
</evidence>
<evidence type="ECO:0000313" key="4">
    <source>
        <dbReference type="Proteomes" id="UP000218231"/>
    </source>
</evidence>
<keyword evidence="4" id="KW-1185">Reference proteome</keyword>
<evidence type="ECO:0000256" key="2">
    <source>
        <dbReference type="SAM" id="SignalP"/>
    </source>
</evidence>
<sequence>MNCIILLLLAKCSNSCLPTTPSMDLPSVETTTEPGTTESSIGSTVSTVSTMTTSSPSASTMTTSSPSASTMTTSSSSTTTTTTSSSTTTTTVDCFADSAPLAQCEAQCSTGWDFVDGKCYQFVATGGTWDMANAYCTGLCPSGMCHLPRLYSAQQGTDLYNYRIWIGTVGMARAESANVKAWSRFSYGDRDKPRTFACISTSHDHYINPGLE</sequence>
<dbReference type="Proteomes" id="UP000218231">
    <property type="component" value="Unassembled WGS sequence"/>
</dbReference>
<dbReference type="AlphaFoldDB" id="A0A2A2L7L1"/>
<comment type="caution">
    <text evidence="3">The sequence shown here is derived from an EMBL/GenBank/DDBJ whole genome shotgun (WGS) entry which is preliminary data.</text>
</comment>
<evidence type="ECO:0000313" key="3">
    <source>
        <dbReference type="EMBL" id="PAV82160.1"/>
    </source>
</evidence>
<gene>
    <name evidence="3" type="ORF">WR25_19252</name>
</gene>
<dbReference type="InterPro" id="IPR016186">
    <property type="entry name" value="C-type_lectin-like/link_sf"/>
</dbReference>
<evidence type="ECO:0008006" key="5">
    <source>
        <dbReference type="Google" id="ProtNLM"/>
    </source>
</evidence>
<feature type="chain" id="PRO_5012561932" description="C-type lectin domain-containing protein" evidence="2">
    <location>
        <begin position="19"/>
        <end position="212"/>
    </location>
</feature>
<dbReference type="Gene3D" id="3.10.100.10">
    <property type="entry name" value="Mannose-Binding Protein A, subunit A"/>
    <property type="match status" value="1"/>
</dbReference>
<name>A0A2A2L7L1_9BILA</name>
<reference evidence="3 4" key="1">
    <citation type="journal article" date="2017" name="Curr. Biol.">
        <title>Genome architecture and evolution of a unichromosomal asexual nematode.</title>
        <authorList>
            <person name="Fradin H."/>
            <person name="Zegar C."/>
            <person name="Gutwein M."/>
            <person name="Lucas J."/>
            <person name="Kovtun M."/>
            <person name="Corcoran D."/>
            <person name="Baugh L.R."/>
            <person name="Kiontke K."/>
            <person name="Gunsalus K."/>
            <person name="Fitch D.H."/>
            <person name="Piano F."/>
        </authorList>
    </citation>
    <scope>NUCLEOTIDE SEQUENCE [LARGE SCALE GENOMIC DNA]</scope>
    <source>
        <strain evidence="3">PF1309</strain>
    </source>
</reference>